<accession>A0A0D0A513</accession>
<name>A0A0D0A513_9AGAM</name>
<evidence type="ECO:0000313" key="2">
    <source>
        <dbReference type="Proteomes" id="UP000054018"/>
    </source>
</evidence>
<reference evidence="2" key="2">
    <citation type="submission" date="2015-01" db="EMBL/GenBank/DDBJ databases">
        <title>Evolutionary Origins and Diversification of the Mycorrhizal Mutualists.</title>
        <authorList>
            <consortium name="DOE Joint Genome Institute"/>
            <consortium name="Mycorrhizal Genomics Consortium"/>
            <person name="Kohler A."/>
            <person name="Kuo A."/>
            <person name="Nagy L.G."/>
            <person name="Floudas D."/>
            <person name="Copeland A."/>
            <person name="Barry K.W."/>
            <person name="Cichocki N."/>
            <person name="Veneault-Fourrey C."/>
            <person name="LaButti K."/>
            <person name="Lindquist E.A."/>
            <person name="Lipzen A."/>
            <person name="Lundell T."/>
            <person name="Morin E."/>
            <person name="Murat C."/>
            <person name="Riley R."/>
            <person name="Ohm R."/>
            <person name="Sun H."/>
            <person name="Tunlid A."/>
            <person name="Henrissat B."/>
            <person name="Grigoriev I.V."/>
            <person name="Hibbett D.S."/>
            <person name="Martin F."/>
        </authorList>
    </citation>
    <scope>NUCLEOTIDE SEQUENCE [LARGE SCALE GENOMIC DNA]</scope>
    <source>
        <strain evidence="2">441</strain>
    </source>
</reference>
<evidence type="ECO:0000313" key="1">
    <source>
        <dbReference type="EMBL" id="KIK27128.1"/>
    </source>
</evidence>
<dbReference type="EMBL" id="KN833697">
    <property type="protein sequence ID" value="KIK27128.1"/>
    <property type="molecule type" value="Genomic_DNA"/>
</dbReference>
<gene>
    <name evidence="1" type="ORF">PISMIDRAFT_199407</name>
</gene>
<dbReference type="HOGENOM" id="CLU_2347510_0_0_1"/>
<dbReference type="AlphaFoldDB" id="A0A0D0A513"/>
<organism evidence="1 2">
    <name type="scientific">Pisolithus microcarpus 441</name>
    <dbReference type="NCBI Taxonomy" id="765257"/>
    <lineage>
        <taxon>Eukaryota</taxon>
        <taxon>Fungi</taxon>
        <taxon>Dikarya</taxon>
        <taxon>Basidiomycota</taxon>
        <taxon>Agaricomycotina</taxon>
        <taxon>Agaricomycetes</taxon>
        <taxon>Agaricomycetidae</taxon>
        <taxon>Boletales</taxon>
        <taxon>Sclerodermatineae</taxon>
        <taxon>Pisolithaceae</taxon>
        <taxon>Pisolithus</taxon>
    </lineage>
</organism>
<reference evidence="1 2" key="1">
    <citation type="submission" date="2014-04" db="EMBL/GenBank/DDBJ databases">
        <authorList>
            <consortium name="DOE Joint Genome Institute"/>
            <person name="Kuo A."/>
            <person name="Kohler A."/>
            <person name="Costa M.D."/>
            <person name="Nagy L.G."/>
            <person name="Floudas D."/>
            <person name="Copeland A."/>
            <person name="Barry K.W."/>
            <person name="Cichocki N."/>
            <person name="Veneault-Fourrey C."/>
            <person name="LaButti K."/>
            <person name="Lindquist E.A."/>
            <person name="Lipzen A."/>
            <person name="Lundell T."/>
            <person name="Morin E."/>
            <person name="Murat C."/>
            <person name="Sun H."/>
            <person name="Tunlid A."/>
            <person name="Henrissat B."/>
            <person name="Grigoriev I.V."/>
            <person name="Hibbett D.S."/>
            <person name="Martin F."/>
            <person name="Nordberg H.P."/>
            <person name="Cantor M.N."/>
            <person name="Hua S.X."/>
        </authorList>
    </citation>
    <scope>NUCLEOTIDE SEQUENCE [LARGE SCALE GENOMIC DNA]</scope>
    <source>
        <strain evidence="1 2">441</strain>
    </source>
</reference>
<keyword evidence="2" id="KW-1185">Reference proteome</keyword>
<proteinExistence type="predicted"/>
<sequence length="97" mass="10788">MPPSSIGIPWSDRLGRSISVTASSLVMPEALQYLFKHSRNEFVIHNTVHVETIFQGITVTPKLQFSKTGLPFTLVSLGVSAAYRRSSEITLPRRAFL</sequence>
<dbReference type="Proteomes" id="UP000054018">
    <property type="component" value="Unassembled WGS sequence"/>
</dbReference>
<protein>
    <submittedName>
        <fullName evidence="1">Uncharacterized protein</fullName>
    </submittedName>
</protein>